<protein>
    <submittedName>
        <fullName evidence="2">Uncharacterized protein</fullName>
    </submittedName>
</protein>
<feature type="non-terminal residue" evidence="2">
    <location>
        <position position="1"/>
    </location>
</feature>
<reference evidence="2" key="1">
    <citation type="submission" date="2020-02" db="EMBL/GenBank/DDBJ databases">
        <authorList>
            <person name="Meier V. D."/>
        </authorList>
    </citation>
    <scope>NUCLEOTIDE SEQUENCE</scope>
    <source>
        <strain evidence="2">AVDCRST_MAG60</strain>
    </source>
</reference>
<feature type="region of interest" description="Disordered" evidence="1">
    <location>
        <begin position="25"/>
        <end position="61"/>
    </location>
</feature>
<dbReference type="AlphaFoldDB" id="A0A6J4N5R7"/>
<dbReference type="EMBL" id="CADCUN010000075">
    <property type="protein sequence ID" value="CAA9378448.1"/>
    <property type="molecule type" value="Genomic_DNA"/>
</dbReference>
<accession>A0A6J4N5R7</accession>
<feature type="compositionally biased region" description="Basic residues" evidence="1">
    <location>
        <begin position="35"/>
        <end position="50"/>
    </location>
</feature>
<name>A0A6J4N5R7_9ACTN</name>
<evidence type="ECO:0000256" key="1">
    <source>
        <dbReference type="SAM" id="MobiDB-lite"/>
    </source>
</evidence>
<sequence length="84" mass="8904">GPGPSPHAVVAPVVLARRTRCLSGRLRRAGPAGVRRPRPVRPRRVRHQHHGAAGGAPRRGVRAALRGADQTRTRDRGVCGSASL</sequence>
<gene>
    <name evidence="2" type="ORF">AVDCRST_MAG60-686</name>
</gene>
<proteinExistence type="predicted"/>
<evidence type="ECO:0000313" key="2">
    <source>
        <dbReference type="EMBL" id="CAA9378448.1"/>
    </source>
</evidence>
<feature type="non-terminal residue" evidence="2">
    <location>
        <position position="84"/>
    </location>
</feature>
<organism evidence="2">
    <name type="scientific">uncultured Nocardioides sp</name>
    <dbReference type="NCBI Taxonomy" id="198441"/>
    <lineage>
        <taxon>Bacteria</taxon>
        <taxon>Bacillati</taxon>
        <taxon>Actinomycetota</taxon>
        <taxon>Actinomycetes</taxon>
        <taxon>Propionibacteriales</taxon>
        <taxon>Nocardioidaceae</taxon>
        <taxon>Nocardioides</taxon>
        <taxon>environmental samples</taxon>
    </lineage>
</organism>